<dbReference type="Gene3D" id="2.40.128.130">
    <property type="entry name" value="Autotransporter beta-domain"/>
    <property type="match status" value="1"/>
</dbReference>
<accession>A0A5E5BKK5</accession>
<dbReference type="SUPFAM" id="SSF103515">
    <property type="entry name" value="Autotransporter"/>
    <property type="match status" value="1"/>
</dbReference>
<dbReference type="InterPro" id="IPR005546">
    <property type="entry name" value="Autotransporte_beta"/>
</dbReference>
<dbReference type="SMART" id="SM00869">
    <property type="entry name" value="Autotransporter"/>
    <property type="match status" value="1"/>
</dbReference>
<dbReference type="Pfam" id="PF03797">
    <property type="entry name" value="Autotransporter"/>
    <property type="match status" value="1"/>
</dbReference>
<dbReference type="AlphaFoldDB" id="A0A5E5BKK5"/>
<name>A0A5E5BKK5_9BURK</name>
<evidence type="ECO:0000313" key="2">
    <source>
        <dbReference type="EMBL" id="VVE85565.1"/>
    </source>
</evidence>
<evidence type="ECO:0000313" key="3">
    <source>
        <dbReference type="Proteomes" id="UP000335538"/>
    </source>
</evidence>
<proteinExistence type="predicted"/>
<protein>
    <submittedName>
        <fullName evidence="2">Outer membrane autotransporter</fullName>
    </submittedName>
</protein>
<reference evidence="2 3" key="1">
    <citation type="submission" date="2019-08" db="EMBL/GenBank/DDBJ databases">
        <authorList>
            <person name="Peeters C."/>
        </authorList>
    </citation>
    <scope>NUCLEOTIDE SEQUENCE [LARGE SCALE GENOMIC DNA]</scope>
    <source>
        <strain evidence="2 3">LMG 31121</strain>
    </source>
</reference>
<dbReference type="EMBL" id="CABPSR010000029">
    <property type="protein sequence ID" value="VVE85565.1"/>
    <property type="molecule type" value="Genomic_DNA"/>
</dbReference>
<feature type="domain" description="Autotransporter" evidence="1">
    <location>
        <begin position="814"/>
        <end position="1117"/>
    </location>
</feature>
<organism evidence="2 3">
    <name type="scientific">Pandoraea sputorum</name>
    <dbReference type="NCBI Taxonomy" id="93222"/>
    <lineage>
        <taxon>Bacteria</taxon>
        <taxon>Pseudomonadati</taxon>
        <taxon>Pseudomonadota</taxon>
        <taxon>Betaproteobacteria</taxon>
        <taxon>Burkholderiales</taxon>
        <taxon>Burkholderiaceae</taxon>
        <taxon>Pandoraea</taxon>
    </lineage>
</organism>
<dbReference type="InterPro" id="IPR036709">
    <property type="entry name" value="Autotransporte_beta_dom_sf"/>
</dbReference>
<dbReference type="Proteomes" id="UP000335538">
    <property type="component" value="Unassembled WGS sequence"/>
</dbReference>
<sequence length="1117" mass="117034">MLMSPATQAADVRELEDRKGVPILRVRFFGTDEGRFASAWDLSAAGKSEALAGLRYWAQRLEAVPGQTPAIINVGTVWNATAAGGSPLAPPAGPHSPLQVQAAIQNRPVGALDQGAHGYFVLGTLPLSMQPYVPSQLPLSTGPHLATLATHELAHALGILAEVEEQGHPDAGRYQPVFAARLSDWTAGLRDDNGKPARPGQAILCNGCVNRPDAAEPFDVRTERGYFTGEHVNEVLAGASMRGAPVRVTLLGEPRIVDTNYFMHIELKNSLMSHQNYRNYTGFMEAELAVLQDLGYQIDRRNFFGRSVYADHQVLVNDAPYFSRNGDGTAYVPNTGNAAVQGLGLHVYGSFNTIFERAHLLASGAGGAGIRVDGEHNHLTVLPGTRVYADGAYARAVMFAYGRDHTFTQRGDVQALGAHGIAASFDFGDNEVGNAVDYRGSYIREVGGQPGALLPELDGPLVSTFDLTGRLAGQYAAIYLSENGYVRQINVMAGASLAGDIISRYARGDAHNLLRLTALTFGQAPDGEGQATAQADPHFMLAYGGNIVGRNLSVQFAGGTTRLSGTHVLYDARVAPGATLTGHGSFTLAGTPAQLTNGGTLAPLLSTPGSTLTINGDYVQTPTGTLHVEVSAAKAISQLIVNGGATLAGTLAIEPLRGWYGKKFSLRSDQWVLAERRSGEFASVSAPLASPTLTATASSLGNGTYRVEVARALNAYSRYGVDQNSQQVGGALDRLADTASAPLQPLVAALDFSAADGSELRSALRQLSPSAYGAMLTGALLRERQITELLAAAGGAQATRGAHGARESDGKVATSRSDWRAFAMPFGTGYWRGGAGDMPGAKGNTYGVVFGAERGVNARGRAGQASESEGWTLGVHGALSAQSTRLDGTAGDARGSGRTTALDVGMHARYAAEALSGAHAFAVLRAGVEDGRVDRSVAVTGYAGGVRGSWTGTSAAASIGGGWRWALSATTSVGPVAALDYTMLYRPGVNENGASGDAGIRLTLDGQTFQSVRSRVGAELRFDFPAAAGHAWRANVQATWNHELLCGAVTQGAAFAGDPAARFTTRSEVVGRDSLGVQAGVSYRFAQRMTLGATLLSNLYRAHDADIAGSVSATWRF</sequence>
<evidence type="ECO:0000259" key="1">
    <source>
        <dbReference type="PROSITE" id="PS51208"/>
    </source>
</evidence>
<dbReference type="PROSITE" id="PS51208">
    <property type="entry name" value="AUTOTRANSPORTER"/>
    <property type="match status" value="1"/>
</dbReference>
<gene>
    <name evidence="2" type="ORF">PSP31121_05304</name>
</gene>